<dbReference type="EMBL" id="LKAJ02000001">
    <property type="protein sequence ID" value="MCS5710111.1"/>
    <property type="molecule type" value="Genomic_DNA"/>
</dbReference>
<keyword evidence="12" id="KW-1185">Reference proteome</keyword>
<feature type="binding site" evidence="7 8">
    <location>
        <position position="62"/>
    </location>
    <ligand>
        <name>S-adenosyl-L-methionine</name>
        <dbReference type="ChEBI" id="CHEBI:59789"/>
    </ligand>
</feature>
<dbReference type="FunFam" id="1.10.8.100:FF:000001">
    <property type="entry name" value="Ribosomal RNA small subunit methyltransferase A"/>
    <property type="match status" value="1"/>
</dbReference>
<sequence>MTESHQPRKRFGQHFLVDNHAIKKIIHALHPQQMDNLVEIGAGTGALTNHIVEQVEHLHIVEIDNDLVIRLKGMYPPSKVSIHHQDALTFDFGDLFHPNAPLRVFGNLPYNISTPLLFHLLQYATKIHDMLFMLQKEVIVRMCAKPGTSDYGRLSIMIQYACQTQMLFDIPPQAFAPPPKVMSSLIILKPYGDKRPHPLANHYETFAHIVNVAFQHRRKTLKNALQTCVSAEVFEKVGIDAIRRPETLSVSEYVMLSNAIERPFLDT</sequence>
<evidence type="ECO:0000256" key="7">
    <source>
        <dbReference type="HAMAP-Rule" id="MF_00607"/>
    </source>
</evidence>
<dbReference type="OrthoDB" id="9814755at2"/>
<dbReference type="SUPFAM" id="SSF53335">
    <property type="entry name" value="S-adenosyl-L-methionine-dependent methyltransferases"/>
    <property type="match status" value="1"/>
</dbReference>
<reference evidence="10" key="1">
    <citation type="submission" date="2015-09" db="EMBL/GenBank/DDBJ databases">
        <title>Draft Genome Sequences of Two Novel Amoeba-resistant Intranuclear Bacteria, Candidatus Berkiella cookevillensis and Candidatus Berkiella aquae.</title>
        <authorList>
            <person name="Mehari Y.T."/>
            <person name="Arivett B.A."/>
            <person name="Farone A.L."/>
            <person name="Gunderson J.H."/>
            <person name="Farone M.B."/>
        </authorList>
    </citation>
    <scope>NUCLEOTIDE SEQUENCE [LARGE SCALE GENOMIC DNA]</scope>
    <source>
        <strain evidence="10">HT99</strain>
    </source>
</reference>
<comment type="catalytic activity">
    <reaction evidence="7">
        <text>adenosine(1518)/adenosine(1519) in 16S rRNA + 4 S-adenosyl-L-methionine = N(6)-dimethyladenosine(1518)/N(6)-dimethyladenosine(1519) in 16S rRNA + 4 S-adenosyl-L-homocysteine + 4 H(+)</text>
        <dbReference type="Rhea" id="RHEA:19609"/>
        <dbReference type="Rhea" id="RHEA-COMP:10232"/>
        <dbReference type="Rhea" id="RHEA-COMP:10233"/>
        <dbReference type="ChEBI" id="CHEBI:15378"/>
        <dbReference type="ChEBI" id="CHEBI:57856"/>
        <dbReference type="ChEBI" id="CHEBI:59789"/>
        <dbReference type="ChEBI" id="CHEBI:74411"/>
        <dbReference type="ChEBI" id="CHEBI:74493"/>
        <dbReference type="EC" id="2.1.1.182"/>
    </reaction>
</comment>
<evidence type="ECO:0000256" key="2">
    <source>
        <dbReference type="ARBA" id="ARBA00022552"/>
    </source>
</evidence>
<name>A0A0Q9YJT7_9GAMM</name>
<proteinExistence type="inferred from homology"/>
<comment type="caution">
    <text evidence="10">The sequence shown here is derived from an EMBL/GenBank/DDBJ whole genome shotgun (WGS) entry which is preliminary data.</text>
</comment>
<accession>A0A0Q9YJT7</accession>
<dbReference type="PATRIC" id="fig|1590043.3.peg.1891"/>
<dbReference type="Gene3D" id="1.10.8.100">
    <property type="entry name" value="Ribosomal RNA adenine dimethylase-like, domain 2"/>
    <property type="match status" value="1"/>
</dbReference>
<dbReference type="EMBL" id="LKAJ01000007">
    <property type="protein sequence ID" value="KRG20933.1"/>
    <property type="molecule type" value="Genomic_DNA"/>
</dbReference>
<dbReference type="AlphaFoldDB" id="A0A0Q9YJT7"/>
<comment type="function">
    <text evidence="7">Specifically dimethylates two adjacent adenosines (A1518 and A1519) in the loop of a conserved hairpin near the 3'-end of 16S rRNA in the 30S particle. May play a critical role in biogenesis of 30S subunits.</text>
</comment>
<dbReference type="HAMAP" id="MF_00607">
    <property type="entry name" value="16SrRNA_methyltr_A"/>
    <property type="match status" value="1"/>
</dbReference>
<feature type="binding site" evidence="7 8">
    <location>
        <position position="41"/>
    </location>
    <ligand>
        <name>S-adenosyl-L-methionine</name>
        <dbReference type="ChEBI" id="CHEBI:59789"/>
    </ligand>
</feature>
<keyword evidence="5 7" id="KW-0949">S-adenosyl-L-methionine</keyword>
<dbReference type="SMART" id="SM00650">
    <property type="entry name" value="rADc"/>
    <property type="match status" value="1"/>
</dbReference>
<dbReference type="InterPro" id="IPR001737">
    <property type="entry name" value="KsgA/Erm"/>
</dbReference>
<keyword evidence="1 7" id="KW-0963">Cytoplasm</keyword>
<feature type="binding site" evidence="7 8">
    <location>
        <position position="14"/>
    </location>
    <ligand>
        <name>S-adenosyl-L-methionine</name>
        <dbReference type="ChEBI" id="CHEBI:59789"/>
    </ligand>
</feature>
<comment type="subcellular location">
    <subcellularLocation>
        <location evidence="7">Cytoplasm</location>
    </subcellularLocation>
</comment>
<evidence type="ECO:0000256" key="6">
    <source>
        <dbReference type="ARBA" id="ARBA00022884"/>
    </source>
</evidence>
<keyword evidence="3 7" id="KW-0489">Methyltransferase</keyword>
<dbReference type="Pfam" id="PF00398">
    <property type="entry name" value="RrnaAD"/>
    <property type="match status" value="1"/>
</dbReference>
<organism evidence="10">
    <name type="scientific">Candidatus Berkiella aquae</name>
    <dbReference type="NCBI Taxonomy" id="295108"/>
    <lineage>
        <taxon>Bacteria</taxon>
        <taxon>Pseudomonadati</taxon>
        <taxon>Pseudomonadota</taxon>
        <taxon>Gammaproteobacteria</taxon>
        <taxon>Candidatus Berkiellales</taxon>
        <taxon>Candidatus Berkiellaceae</taxon>
        <taxon>Candidatus Berkiella</taxon>
    </lineage>
</organism>
<dbReference type="PANTHER" id="PTHR11727">
    <property type="entry name" value="DIMETHYLADENOSINE TRANSFERASE"/>
    <property type="match status" value="1"/>
</dbReference>
<keyword evidence="4 7" id="KW-0808">Transferase</keyword>
<evidence type="ECO:0000313" key="10">
    <source>
        <dbReference type="EMBL" id="KRG20933.1"/>
    </source>
</evidence>
<dbReference type="InterPro" id="IPR029063">
    <property type="entry name" value="SAM-dependent_MTases_sf"/>
</dbReference>
<dbReference type="STRING" id="295108.HT99x_01853"/>
<feature type="binding site" evidence="7 8">
    <location>
        <position position="86"/>
    </location>
    <ligand>
        <name>S-adenosyl-L-methionine</name>
        <dbReference type="ChEBI" id="CHEBI:59789"/>
    </ligand>
</feature>
<dbReference type="PANTHER" id="PTHR11727:SF7">
    <property type="entry name" value="DIMETHYLADENOSINE TRANSFERASE-RELATED"/>
    <property type="match status" value="1"/>
</dbReference>
<dbReference type="GO" id="GO:0052908">
    <property type="term" value="F:16S rRNA (adenine(1518)-N(6)/adenine(1519)-N(6))-dimethyltransferase activity"/>
    <property type="evidence" value="ECO:0007669"/>
    <property type="project" value="UniProtKB-EC"/>
</dbReference>
<dbReference type="Proteomes" id="UP000051497">
    <property type="component" value="Unassembled WGS sequence"/>
</dbReference>
<keyword evidence="2 7" id="KW-0698">rRNA processing</keyword>
<dbReference type="Gene3D" id="3.40.50.150">
    <property type="entry name" value="Vaccinia Virus protein VP39"/>
    <property type="match status" value="1"/>
</dbReference>
<feature type="binding site" evidence="7 8">
    <location>
        <position position="107"/>
    </location>
    <ligand>
        <name>S-adenosyl-L-methionine</name>
        <dbReference type="ChEBI" id="CHEBI:59789"/>
    </ligand>
</feature>
<evidence type="ECO:0000259" key="9">
    <source>
        <dbReference type="SMART" id="SM00650"/>
    </source>
</evidence>
<protein>
    <recommendedName>
        <fullName evidence="7">Ribosomal RNA small subunit methyltransferase A</fullName>
        <ecNumber evidence="7">2.1.1.182</ecNumber>
    </recommendedName>
    <alternativeName>
        <fullName evidence="7">16S rRNA (adenine(1518)-N(6)/adenine(1519)-N(6))-dimethyltransferase</fullName>
    </alternativeName>
    <alternativeName>
        <fullName evidence="7">16S rRNA dimethyladenosine transferase</fullName>
    </alternativeName>
    <alternativeName>
        <fullName evidence="7">16S rRNA dimethylase</fullName>
    </alternativeName>
    <alternativeName>
        <fullName evidence="7">S-adenosylmethionine-6-N', N'-adenosyl(rRNA) dimethyltransferase</fullName>
    </alternativeName>
</protein>
<gene>
    <name evidence="7 10" type="primary">rsmA</name>
    <name evidence="7" type="synonym">ksgA</name>
    <name evidence="11" type="ORF">HT99x_001580</name>
    <name evidence="10" type="ORF">HT99x_01853</name>
</gene>
<reference evidence="11" key="3">
    <citation type="submission" date="2021-06" db="EMBL/GenBank/DDBJ databases">
        <title>Genomic Description and Analysis of Intracellular Bacteria, Candidatus Berkiella cookevillensis and Candidatus Berkiella aquae.</title>
        <authorList>
            <person name="Kidane D.T."/>
            <person name="Mehari Y.T."/>
            <person name="Rice F.C."/>
            <person name="Arivett B.A."/>
            <person name="Farone A.L."/>
            <person name="Berk S.G."/>
            <person name="Farone M.B."/>
        </authorList>
    </citation>
    <scope>NUCLEOTIDE SEQUENCE</scope>
    <source>
        <strain evidence="11">HT99</strain>
    </source>
</reference>
<dbReference type="RefSeq" id="WP_075066481.1">
    <property type="nucleotide sequence ID" value="NZ_LKAJ02000001.1"/>
</dbReference>
<evidence type="ECO:0000313" key="11">
    <source>
        <dbReference type="EMBL" id="MCS5710111.1"/>
    </source>
</evidence>
<evidence type="ECO:0000256" key="8">
    <source>
        <dbReference type="PROSITE-ProRule" id="PRU01026"/>
    </source>
</evidence>
<dbReference type="InterPro" id="IPR011530">
    <property type="entry name" value="rRNA_adenine_dimethylase"/>
</dbReference>
<dbReference type="PROSITE" id="PS51689">
    <property type="entry name" value="SAM_RNA_A_N6_MT"/>
    <property type="match status" value="1"/>
</dbReference>
<dbReference type="GO" id="GO:0003723">
    <property type="term" value="F:RNA binding"/>
    <property type="evidence" value="ECO:0007669"/>
    <property type="project" value="UniProtKB-UniRule"/>
</dbReference>
<dbReference type="InterPro" id="IPR020598">
    <property type="entry name" value="rRNA_Ade_methylase_Trfase_N"/>
</dbReference>
<evidence type="ECO:0000256" key="3">
    <source>
        <dbReference type="ARBA" id="ARBA00022603"/>
    </source>
</evidence>
<dbReference type="NCBIfam" id="TIGR00755">
    <property type="entry name" value="ksgA"/>
    <property type="match status" value="1"/>
</dbReference>
<comment type="similarity">
    <text evidence="7">Belongs to the class I-like SAM-binding methyltransferase superfamily. rRNA adenine N(6)-methyltransferase family. RsmA subfamily.</text>
</comment>
<dbReference type="CDD" id="cd02440">
    <property type="entry name" value="AdoMet_MTases"/>
    <property type="match status" value="1"/>
</dbReference>
<feature type="domain" description="Ribosomal RNA adenine methylase transferase N-terminal" evidence="9">
    <location>
        <begin position="21"/>
        <end position="192"/>
    </location>
</feature>
<dbReference type="InterPro" id="IPR023165">
    <property type="entry name" value="rRNA_Ade_diMease-like_C"/>
</dbReference>
<evidence type="ECO:0000256" key="1">
    <source>
        <dbReference type="ARBA" id="ARBA00022490"/>
    </source>
</evidence>
<evidence type="ECO:0000256" key="4">
    <source>
        <dbReference type="ARBA" id="ARBA00022679"/>
    </source>
</evidence>
<evidence type="ECO:0000256" key="5">
    <source>
        <dbReference type="ARBA" id="ARBA00022691"/>
    </source>
</evidence>
<dbReference type="EC" id="2.1.1.182" evidence="7"/>
<reference evidence="11" key="2">
    <citation type="journal article" date="2016" name="Genome Announc.">
        <title>Draft Genome Sequences of Two Novel Amoeba-Resistant Intranuclear Bacteria, 'Candidatus Berkiella cookevillensis' and 'Candidatus Berkiella aquae'.</title>
        <authorList>
            <person name="Mehari Y.T."/>
            <person name="Arivett B.A."/>
            <person name="Farone A.L."/>
            <person name="Gunderson J.H."/>
            <person name="Farone M.B."/>
        </authorList>
    </citation>
    <scope>NUCLEOTIDE SEQUENCE</scope>
    <source>
        <strain evidence="11">HT99</strain>
    </source>
</reference>
<dbReference type="GO" id="GO:0005829">
    <property type="term" value="C:cytosol"/>
    <property type="evidence" value="ECO:0007669"/>
    <property type="project" value="TreeGrafter"/>
</dbReference>
<keyword evidence="6 7" id="KW-0694">RNA-binding</keyword>
<feature type="binding site" evidence="7 8">
    <location>
        <position position="16"/>
    </location>
    <ligand>
        <name>S-adenosyl-L-methionine</name>
        <dbReference type="ChEBI" id="CHEBI:59789"/>
    </ligand>
</feature>
<evidence type="ECO:0000313" key="12">
    <source>
        <dbReference type="Proteomes" id="UP000051497"/>
    </source>
</evidence>